<proteinExistence type="predicted"/>
<sequence>MHNSRFFDLDQLVLVLCRRSDAPSTFGLVFLWTRPLPVRFNNDLFHIRRCGIEYIINISSYWWPWNKPDTTMWALVPVTARTTMHQSTGYACRRQCDKGPRFAAWKEDTSRT</sequence>
<dbReference type="EMBL" id="BLKC01000159">
    <property type="protein sequence ID" value="GFF57803.1"/>
    <property type="molecule type" value="Genomic_DNA"/>
</dbReference>
<accession>A0A8H3SE58</accession>
<reference evidence="1 2" key="1">
    <citation type="submission" date="2020-01" db="EMBL/GenBank/DDBJ databases">
        <title>Draft genome sequence of Aspergillus udagawae IFM 46972.</title>
        <authorList>
            <person name="Takahashi H."/>
            <person name="Yaguchi T."/>
        </authorList>
    </citation>
    <scope>NUCLEOTIDE SEQUENCE [LARGE SCALE GENOMIC DNA]</scope>
    <source>
        <strain evidence="1 2">IFM 46972</strain>
    </source>
</reference>
<protein>
    <submittedName>
        <fullName evidence="1">Uncharacterized protein</fullName>
    </submittedName>
</protein>
<dbReference type="Proteomes" id="UP000465221">
    <property type="component" value="Unassembled WGS sequence"/>
</dbReference>
<gene>
    <name evidence="1" type="ORF">IFM46972_10902</name>
</gene>
<dbReference type="AlphaFoldDB" id="A0A8H3SE58"/>
<name>A0A8H3SE58_9EURO</name>
<evidence type="ECO:0000313" key="2">
    <source>
        <dbReference type="Proteomes" id="UP000465221"/>
    </source>
</evidence>
<comment type="caution">
    <text evidence="1">The sequence shown here is derived from an EMBL/GenBank/DDBJ whole genome shotgun (WGS) entry which is preliminary data.</text>
</comment>
<organism evidence="1 2">
    <name type="scientific">Aspergillus udagawae</name>
    <dbReference type="NCBI Taxonomy" id="91492"/>
    <lineage>
        <taxon>Eukaryota</taxon>
        <taxon>Fungi</taxon>
        <taxon>Dikarya</taxon>
        <taxon>Ascomycota</taxon>
        <taxon>Pezizomycotina</taxon>
        <taxon>Eurotiomycetes</taxon>
        <taxon>Eurotiomycetidae</taxon>
        <taxon>Eurotiales</taxon>
        <taxon>Aspergillaceae</taxon>
        <taxon>Aspergillus</taxon>
        <taxon>Aspergillus subgen. Fumigati</taxon>
    </lineage>
</organism>
<evidence type="ECO:0000313" key="1">
    <source>
        <dbReference type="EMBL" id="GFF57803.1"/>
    </source>
</evidence>